<evidence type="ECO:0000313" key="3">
    <source>
        <dbReference type="Proteomes" id="UP000004994"/>
    </source>
</evidence>
<dbReference type="Gene3D" id="3.40.250.10">
    <property type="entry name" value="Rhodanese-like domain"/>
    <property type="match status" value="1"/>
</dbReference>
<dbReference type="PANTHER" id="PTHR11364">
    <property type="entry name" value="THIOSULFATE SULFERTANSFERASE"/>
    <property type="match status" value="1"/>
</dbReference>
<organism evidence="2">
    <name type="scientific">Solanum lycopersicum</name>
    <name type="common">Tomato</name>
    <name type="synonym">Lycopersicon esculentum</name>
    <dbReference type="NCBI Taxonomy" id="4081"/>
    <lineage>
        <taxon>Eukaryota</taxon>
        <taxon>Viridiplantae</taxon>
        <taxon>Streptophyta</taxon>
        <taxon>Embryophyta</taxon>
        <taxon>Tracheophyta</taxon>
        <taxon>Spermatophyta</taxon>
        <taxon>Magnoliopsida</taxon>
        <taxon>eudicotyledons</taxon>
        <taxon>Gunneridae</taxon>
        <taxon>Pentapetalae</taxon>
        <taxon>asterids</taxon>
        <taxon>lamiids</taxon>
        <taxon>Solanales</taxon>
        <taxon>Solanaceae</taxon>
        <taxon>Solanoideae</taxon>
        <taxon>Solaneae</taxon>
        <taxon>Solanum</taxon>
        <taxon>Solanum subgen. Lycopersicon</taxon>
    </lineage>
</organism>
<dbReference type="Gramene" id="Solyc06g009850.2.1">
    <property type="protein sequence ID" value="Solyc06g009850.2.1"/>
    <property type="gene ID" value="Solyc06g009850.2"/>
</dbReference>
<dbReference type="AlphaFoldDB" id="A0A3Q7GNZ1"/>
<dbReference type="InParanoid" id="A0A3Q7GNZ1"/>
<proteinExistence type="predicted"/>
<dbReference type="InterPro" id="IPR045078">
    <property type="entry name" value="TST/MPST-like"/>
</dbReference>
<reference evidence="2" key="1">
    <citation type="journal article" date="2012" name="Nature">
        <title>The tomato genome sequence provides insights into fleshy fruit evolution.</title>
        <authorList>
            <consortium name="Tomato Genome Consortium"/>
        </authorList>
    </citation>
    <scope>NUCLEOTIDE SEQUENCE [LARGE SCALE GENOMIC DNA]</scope>
    <source>
        <strain evidence="2">cv. Heinz 1706</strain>
    </source>
</reference>
<dbReference type="Proteomes" id="UP000004994">
    <property type="component" value="Chromosome 6"/>
</dbReference>
<dbReference type="EnsemblPlants" id="Solyc06g009850.2.1">
    <property type="protein sequence ID" value="Solyc06g009850.2.1"/>
    <property type="gene ID" value="Solyc06g009850.2"/>
</dbReference>
<name>A0A3Q7GNZ1_SOLLC</name>
<reference evidence="2" key="2">
    <citation type="submission" date="2019-01" db="UniProtKB">
        <authorList>
            <consortium name="EnsemblPlants"/>
        </authorList>
    </citation>
    <scope>IDENTIFICATION</scope>
    <source>
        <strain evidence="2">cv. Heinz 1706</strain>
    </source>
</reference>
<dbReference type="STRING" id="4081.A0A3Q7GNZ1"/>
<sequence length="101" mass="11527">MGFVACIPGALFFDIDGITDRTTNLPHMLSSKEAFAIKNKDEVVVYDGKASFSCRRKVKRSIQDRTYQHIDARCKSRALLDAFLINNYFNMLVKRGYCLVV</sequence>
<dbReference type="InterPro" id="IPR036873">
    <property type="entry name" value="Rhodanese-like_dom_sf"/>
</dbReference>
<evidence type="ECO:0000256" key="1">
    <source>
        <dbReference type="ARBA" id="ARBA00022679"/>
    </source>
</evidence>
<dbReference type="SUPFAM" id="SSF52821">
    <property type="entry name" value="Rhodanese/Cell cycle control phosphatase"/>
    <property type="match status" value="1"/>
</dbReference>
<dbReference type="PANTHER" id="PTHR11364:SF29">
    <property type="entry name" value="SULFURTRANSFERASE"/>
    <property type="match status" value="1"/>
</dbReference>
<dbReference type="PaxDb" id="4081-Solyc06g009850.1.1"/>
<dbReference type="GO" id="GO:0016783">
    <property type="term" value="F:sulfurtransferase activity"/>
    <property type="evidence" value="ECO:0007669"/>
    <property type="project" value="InterPro"/>
</dbReference>
<keyword evidence="3" id="KW-1185">Reference proteome</keyword>
<keyword evidence="1" id="KW-0808">Transferase</keyword>
<accession>A0A3Q7GNZ1</accession>
<evidence type="ECO:0000313" key="2">
    <source>
        <dbReference type="EnsemblPlants" id="Solyc06g009850.2.1"/>
    </source>
</evidence>
<protein>
    <submittedName>
        <fullName evidence="2">Uncharacterized protein</fullName>
    </submittedName>
</protein>